<proteinExistence type="predicted"/>
<sequence>MRIASMHPRNVGTAKRKKQADCSTDQESDAVRLCWWVLGSKSTFWRTPVTSQRNPSPINLPNDDTTYQGLRVQWPDENETAAASRASVEVGAIHCRLRIPFPVVPTCCQQKLEGYIKRYWIRQRLRGAAGHK</sequence>
<dbReference type="EMBL" id="AGNL01003489">
    <property type="protein sequence ID" value="EJK74628.1"/>
    <property type="molecule type" value="Genomic_DNA"/>
</dbReference>
<feature type="region of interest" description="Disordered" evidence="1">
    <location>
        <begin position="1"/>
        <end position="22"/>
    </location>
</feature>
<evidence type="ECO:0000313" key="3">
    <source>
        <dbReference type="Proteomes" id="UP000266841"/>
    </source>
</evidence>
<protein>
    <submittedName>
        <fullName evidence="2">Uncharacterized protein</fullName>
    </submittedName>
</protein>
<comment type="caution">
    <text evidence="2">The sequence shown here is derived from an EMBL/GenBank/DDBJ whole genome shotgun (WGS) entry which is preliminary data.</text>
</comment>
<dbReference type="Proteomes" id="UP000266841">
    <property type="component" value="Unassembled WGS sequence"/>
</dbReference>
<reference evidence="2 3" key="1">
    <citation type="journal article" date="2012" name="Genome Biol.">
        <title>Genome and low-iron response of an oceanic diatom adapted to chronic iron limitation.</title>
        <authorList>
            <person name="Lommer M."/>
            <person name="Specht M."/>
            <person name="Roy A.S."/>
            <person name="Kraemer L."/>
            <person name="Andreson R."/>
            <person name="Gutowska M.A."/>
            <person name="Wolf J."/>
            <person name="Bergner S.V."/>
            <person name="Schilhabel M.B."/>
            <person name="Klostermeier U.C."/>
            <person name="Beiko R.G."/>
            <person name="Rosenstiel P."/>
            <person name="Hippler M."/>
            <person name="Laroche J."/>
        </authorList>
    </citation>
    <scope>NUCLEOTIDE SEQUENCE [LARGE SCALE GENOMIC DNA]</scope>
    <source>
        <strain evidence="2 3">CCMP1005</strain>
    </source>
</reference>
<accession>K0T784</accession>
<gene>
    <name evidence="2" type="ORF">THAOC_03684</name>
</gene>
<dbReference type="AlphaFoldDB" id="K0T784"/>
<evidence type="ECO:0000313" key="2">
    <source>
        <dbReference type="EMBL" id="EJK74628.1"/>
    </source>
</evidence>
<name>K0T784_THAOC</name>
<evidence type="ECO:0000256" key="1">
    <source>
        <dbReference type="SAM" id="MobiDB-lite"/>
    </source>
</evidence>
<organism evidence="2 3">
    <name type="scientific">Thalassiosira oceanica</name>
    <name type="common">Marine diatom</name>
    <dbReference type="NCBI Taxonomy" id="159749"/>
    <lineage>
        <taxon>Eukaryota</taxon>
        <taxon>Sar</taxon>
        <taxon>Stramenopiles</taxon>
        <taxon>Ochrophyta</taxon>
        <taxon>Bacillariophyta</taxon>
        <taxon>Coscinodiscophyceae</taxon>
        <taxon>Thalassiosirophycidae</taxon>
        <taxon>Thalassiosirales</taxon>
        <taxon>Thalassiosiraceae</taxon>
        <taxon>Thalassiosira</taxon>
    </lineage>
</organism>
<keyword evidence="3" id="KW-1185">Reference proteome</keyword>